<dbReference type="Gene3D" id="3.40.50.620">
    <property type="entry name" value="HUPs"/>
    <property type="match status" value="1"/>
</dbReference>
<keyword evidence="2" id="KW-0560">Oxidoreductase</keyword>
<evidence type="ECO:0000313" key="6">
    <source>
        <dbReference type="EMBL" id="OHA66524.1"/>
    </source>
</evidence>
<dbReference type="GO" id="GO:0004604">
    <property type="term" value="F:phosphoadenylyl-sulfate reductase (thioredoxin) activity"/>
    <property type="evidence" value="ECO:0007669"/>
    <property type="project" value="InterPro"/>
</dbReference>
<dbReference type="InterPro" id="IPR002500">
    <property type="entry name" value="PAPS_reduct_dom"/>
</dbReference>
<dbReference type="Pfam" id="PF01507">
    <property type="entry name" value="PAPS_reduct"/>
    <property type="match status" value="1"/>
</dbReference>
<name>A0A1G2R0W5_9BACT</name>
<organism evidence="6 7">
    <name type="scientific">Candidatus Wildermuthbacteria bacterium RIFCSPHIGHO2_01_FULL_49_22b</name>
    <dbReference type="NCBI Taxonomy" id="1802448"/>
    <lineage>
        <taxon>Bacteria</taxon>
        <taxon>Candidatus Wildermuthiibacteriota</taxon>
    </lineage>
</organism>
<dbReference type="InterPro" id="IPR014729">
    <property type="entry name" value="Rossmann-like_a/b/a_fold"/>
</dbReference>
<dbReference type="STRING" id="1802448.A2672_00295"/>
<evidence type="ECO:0000256" key="3">
    <source>
        <dbReference type="ARBA" id="ARBA00024327"/>
    </source>
</evidence>
<gene>
    <name evidence="6" type="ORF">A2672_00295</name>
</gene>
<dbReference type="PANTHER" id="PTHR46509:SF1">
    <property type="entry name" value="PHOSPHOADENOSINE PHOSPHOSULFATE REDUCTASE"/>
    <property type="match status" value="1"/>
</dbReference>
<evidence type="ECO:0000256" key="2">
    <source>
        <dbReference type="ARBA" id="ARBA00023002"/>
    </source>
</evidence>
<protein>
    <recommendedName>
        <fullName evidence="5">Phosphoadenosine phosphosulphate reductase domain-containing protein</fullName>
    </recommendedName>
</protein>
<dbReference type="GO" id="GO:0019379">
    <property type="term" value="P:sulfate assimilation, phosphoadenylyl sulfate reduction by phosphoadenylyl-sulfate reductase (thioredoxin)"/>
    <property type="evidence" value="ECO:0007669"/>
    <property type="project" value="InterPro"/>
</dbReference>
<accession>A0A1G2R0W5</accession>
<dbReference type="InterPro" id="IPR004511">
    <property type="entry name" value="PAPS/APS_Rdtase"/>
</dbReference>
<reference evidence="6 7" key="1">
    <citation type="journal article" date="2016" name="Nat. Commun.">
        <title>Thousands of microbial genomes shed light on interconnected biogeochemical processes in an aquifer system.</title>
        <authorList>
            <person name="Anantharaman K."/>
            <person name="Brown C.T."/>
            <person name="Hug L.A."/>
            <person name="Sharon I."/>
            <person name="Castelle C.J."/>
            <person name="Probst A.J."/>
            <person name="Thomas B.C."/>
            <person name="Singh A."/>
            <person name="Wilkins M.J."/>
            <person name="Karaoz U."/>
            <person name="Brodie E.L."/>
            <person name="Williams K.H."/>
            <person name="Hubbard S.S."/>
            <person name="Banfield J.F."/>
        </authorList>
    </citation>
    <scope>NUCLEOTIDE SEQUENCE [LARGE SCALE GENOMIC DNA]</scope>
</reference>
<dbReference type="PANTHER" id="PTHR46509">
    <property type="entry name" value="PHOSPHOADENOSINE PHOSPHOSULFATE REDUCTASE"/>
    <property type="match status" value="1"/>
</dbReference>
<comment type="pathway">
    <text evidence="3">Sulfur metabolism; hydrogen sulfide biosynthesis; sulfite from sulfate.</text>
</comment>
<feature type="domain" description="Phosphoadenosine phosphosulphate reductase" evidence="5">
    <location>
        <begin position="25"/>
        <end position="180"/>
    </location>
</feature>
<dbReference type="AlphaFoldDB" id="A0A1G2R0W5"/>
<comment type="similarity">
    <text evidence="1">Belongs to the PAPS reductase family. CysH subfamily.</text>
</comment>
<dbReference type="SUPFAM" id="SSF52402">
    <property type="entry name" value="Adenine nucleotide alpha hydrolases-like"/>
    <property type="match status" value="1"/>
</dbReference>
<dbReference type="Proteomes" id="UP000178065">
    <property type="component" value="Unassembled WGS sequence"/>
</dbReference>
<evidence type="ECO:0000256" key="1">
    <source>
        <dbReference type="ARBA" id="ARBA00009732"/>
    </source>
</evidence>
<evidence type="ECO:0000259" key="5">
    <source>
        <dbReference type="Pfam" id="PF01507"/>
    </source>
</evidence>
<evidence type="ECO:0000256" key="4">
    <source>
        <dbReference type="SAM" id="MobiDB-lite"/>
    </source>
</evidence>
<evidence type="ECO:0000313" key="7">
    <source>
        <dbReference type="Proteomes" id="UP000178065"/>
    </source>
</evidence>
<comment type="caution">
    <text evidence="6">The sequence shown here is derived from an EMBL/GenBank/DDBJ whole genome shotgun (WGS) entry which is preliminary data.</text>
</comment>
<dbReference type="PIRSF" id="PIRSF000857">
    <property type="entry name" value="PAPS_reductase"/>
    <property type="match status" value="1"/>
</dbReference>
<dbReference type="GO" id="GO:0005737">
    <property type="term" value="C:cytoplasm"/>
    <property type="evidence" value="ECO:0007669"/>
    <property type="project" value="TreeGrafter"/>
</dbReference>
<sequence>MTLLEKVENAKKLIAEYAEKYPKSAVAVSFGKDSTVVLHLAKQVKPDIKAFAVLSDTEFPEILQLRDRIVKEWSLNYAEYQYKNDPAKGLEDCCKSGKLEAIKKAVQELDCWFSGVRRDEGITRTDMPFVEEKDGLVKVNPILDFTEKDIWHYIGANAIPVVVQYAQGYRSLSCSKCSAPEEDENEPERAGRWKGTKSQGGECGINVESLKKL</sequence>
<feature type="region of interest" description="Disordered" evidence="4">
    <location>
        <begin position="179"/>
        <end position="200"/>
    </location>
</feature>
<proteinExistence type="inferred from homology"/>
<dbReference type="EMBL" id="MHTT01000001">
    <property type="protein sequence ID" value="OHA66524.1"/>
    <property type="molecule type" value="Genomic_DNA"/>
</dbReference>